<dbReference type="eggNOG" id="KOG2626">
    <property type="taxonomic scope" value="Eukaryota"/>
</dbReference>
<organism evidence="5 6">
    <name type="scientific">Thalassiosira pseudonana</name>
    <name type="common">Marine diatom</name>
    <name type="synonym">Cyclotella nana</name>
    <dbReference type="NCBI Taxonomy" id="35128"/>
    <lineage>
        <taxon>Eukaryota</taxon>
        <taxon>Sar</taxon>
        <taxon>Stramenopiles</taxon>
        <taxon>Ochrophyta</taxon>
        <taxon>Bacillariophyta</taxon>
        <taxon>Coscinodiscophyceae</taxon>
        <taxon>Thalassiosirophycidae</taxon>
        <taxon>Thalassiosirales</taxon>
        <taxon>Thalassiosiraceae</taxon>
        <taxon>Thalassiosira</taxon>
    </lineage>
</organism>
<keyword evidence="6" id="KW-1185">Reference proteome</keyword>
<feature type="region of interest" description="Disordered" evidence="3">
    <location>
        <begin position="201"/>
        <end position="222"/>
    </location>
</feature>
<dbReference type="InterPro" id="IPR013320">
    <property type="entry name" value="ConA-like_dom_sf"/>
</dbReference>
<dbReference type="Proteomes" id="UP000001449">
    <property type="component" value="Chromosome 2"/>
</dbReference>
<feature type="domain" description="B30.2/SPRY" evidence="4">
    <location>
        <begin position="103"/>
        <end position="360"/>
    </location>
</feature>
<dbReference type="CDD" id="cd12872">
    <property type="entry name" value="SPRY_Ash2"/>
    <property type="match status" value="1"/>
</dbReference>
<dbReference type="PaxDb" id="35128-Thaps21409"/>
<evidence type="ECO:0000256" key="2">
    <source>
        <dbReference type="ARBA" id="ARBA00023242"/>
    </source>
</evidence>
<reference evidence="5 6" key="1">
    <citation type="journal article" date="2004" name="Science">
        <title>The genome of the diatom Thalassiosira pseudonana: ecology, evolution, and metabolism.</title>
        <authorList>
            <person name="Armbrust E.V."/>
            <person name="Berges J.A."/>
            <person name="Bowler C."/>
            <person name="Green B.R."/>
            <person name="Martinez D."/>
            <person name="Putnam N.H."/>
            <person name="Zhou S."/>
            <person name="Allen A.E."/>
            <person name="Apt K.E."/>
            <person name="Bechner M."/>
            <person name="Brzezinski M.A."/>
            <person name="Chaal B.K."/>
            <person name="Chiovitti A."/>
            <person name="Davis A.K."/>
            <person name="Demarest M.S."/>
            <person name="Detter J.C."/>
            <person name="Glavina T."/>
            <person name="Goodstein D."/>
            <person name="Hadi M.Z."/>
            <person name="Hellsten U."/>
            <person name="Hildebrand M."/>
            <person name="Jenkins B.D."/>
            <person name="Jurka J."/>
            <person name="Kapitonov V.V."/>
            <person name="Kroger N."/>
            <person name="Lau W.W."/>
            <person name="Lane T.W."/>
            <person name="Larimer F.W."/>
            <person name="Lippmeier J.C."/>
            <person name="Lucas S."/>
            <person name="Medina M."/>
            <person name="Montsant A."/>
            <person name="Obornik M."/>
            <person name="Parker M.S."/>
            <person name="Palenik B."/>
            <person name="Pazour G.J."/>
            <person name="Richardson P.M."/>
            <person name="Rynearson T.A."/>
            <person name="Saito M.A."/>
            <person name="Schwartz D.C."/>
            <person name="Thamatrakoln K."/>
            <person name="Valentin K."/>
            <person name="Vardi A."/>
            <person name="Wilkerson F.P."/>
            <person name="Rokhsar D.S."/>
        </authorList>
    </citation>
    <scope>NUCLEOTIDE SEQUENCE [LARGE SCALE GENOMIC DNA]</scope>
    <source>
        <strain evidence="5 6">CCMP1335</strain>
    </source>
</reference>
<dbReference type="InterPro" id="IPR001870">
    <property type="entry name" value="B30.2/SPRY"/>
</dbReference>
<dbReference type="KEGG" id="tps:THAPSDRAFT_21409"/>
<protein>
    <recommendedName>
        <fullName evidence="4">B30.2/SPRY domain-containing protein</fullName>
    </recommendedName>
</protein>
<feature type="compositionally biased region" description="Polar residues" evidence="3">
    <location>
        <begin position="208"/>
        <end position="220"/>
    </location>
</feature>
<dbReference type="AlphaFoldDB" id="B8BV51"/>
<evidence type="ECO:0000259" key="4">
    <source>
        <dbReference type="PROSITE" id="PS50188"/>
    </source>
</evidence>
<dbReference type="HOGENOM" id="CLU_593842_0_0_1"/>
<feature type="region of interest" description="Disordered" evidence="3">
    <location>
        <begin position="1"/>
        <end position="29"/>
    </location>
</feature>
<dbReference type="GO" id="GO:0000976">
    <property type="term" value="F:transcription cis-regulatory region binding"/>
    <property type="evidence" value="ECO:0000318"/>
    <property type="project" value="GO_Central"/>
</dbReference>
<accession>B8BV51</accession>
<reference evidence="5 6" key="2">
    <citation type="journal article" date="2008" name="Nature">
        <title>The Phaeodactylum genome reveals the evolutionary history of diatom genomes.</title>
        <authorList>
            <person name="Bowler C."/>
            <person name="Allen A.E."/>
            <person name="Badger J.H."/>
            <person name="Grimwood J."/>
            <person name="Jabbari K."/>
            <person name="Kuo A."/>
            <person name="Maheswari U."/>
            <person name="Martens C."/>
            <person name="Maumus F."/>
            <person name="Otillar R.P."/>
            <person name="Rayko E."/>
            <person name="Salamov A."/>
            <person name="Vandepoele K."/>
            <person name="Beszteri B."/>
            <person name="Gruber A."/>
            <person name="Heijde M."/>
            <person name="Katinka M."/>
            <person name="Mock T."/>
            <person name="Valentin K."/>
            <person name="Verret F."/>
            <person name="Berges J.A."/>
            <person name="Brownlee C."/>
            <person name="Cadoret J.P."/>
            <person name="Chiovitti A."/>
            <person name="Choi C.J."/>
            <person name="Coesel S."/>
            <person name="De Martino A."/>
            <person name="Detter J.C."/>
            <person name="Durkin C."/>
            <person name="Falciatore A."/>
            <person name="Fournet J."/>
            <person name="Haruta M."/>
            <person name="Huysman M.J."/>
            <person name="Jenkins B.D."/>
            <person name="Jiroutova K."/>
            <person name="Jorgensen R.E."/>
            <person name="Joubert Y."/>
            <person name="Kaplan A."/>
            <person name="Kroger N."/>
            <person name="Kroth P.G."/>
            <person name="La Roche J."/>
            <person name="Lindquist E."/>
            <person name="Lommer M."/>
            <person name="Martin-Jezequel V."/>
            <person name="Lopez P.J."/>
            <person name="Lucas S."/>
            <person name="Mangogna M."/>
            <person name="McGinnis K."/>
            <person name="Medlin L.K."/>
            <person name="Montsant A."/>
            <person name="Oudot-Le Secq M.P."/>
            <person name="Napoli C."/>
            <person name="Obornik M."/>
            <person name="Parker M.S."/>
            <person name="Petit J.L."/>
            <person name="Porcel B.M."/>
            <person name="Poulsen N."/>
            <person name="Robison M."/>
            <person name="Rychlewski L."/>
            <person name="Rynearson T.A."/>
            <person name="Schmutz J."/>
            <person name="Shapiro H."/>
            <person name="Siaut M."/>
            <person name="Stanley M."/>
            <person name="Sussman M.R."/>
            <person name="Taylor A.R."/>
            <person name="Vardi A."/>
            <person name="von Dassow P."/>
            <person name="Vyverman W."/>
            <person name="Willis A."/>
            <person name="Wyrwicz L.S."/>
            <person name="Rokhsar D.S."/>
            <person name="Weissenbach J."/>
            <person name="Armbrust E.V."/>
            <person name="Green B.R."/>
            <person name="Van de Peer Y."/>
            <person name="Grigoriev I.V."/>
        </authorList>
    </citation>
    <scope>NUCLEOTIDE SEQUENCE [LARGE SCALE GENOMIC DNA]</scope>
    <source>
        <strain evidence="5 6">CCMP1335</strain>
    </source>
</reference>
<evidence type="ECO:0000256" key="1">
    <source>
        <dbReference type="ARBA" id="ARBA00004123"/>
    </source>
</evidence>
<dbReference type="InterPro" id="IPR003877">
    <property type="entry name" value="SPRY_dom"/>
</dbReference>
<name>B8BV51_THAPS</name>
<dbReference type="PANTHER" id="PTHR10598:SF0">
    <property type="entry name" value="SET1_ASH2 HISTONE METHYLTRANSFERASE COMPLEX SUBUNIT ASH2"/>
    <property type="match status" value="1"/>
</dbReference>
<evidence type="ECO:0000313" key="5">
    <source>
        <dbReference type="EMBL" id="EED95398.1"/>
    </source>
</evidence>
<comment type="subcellular location">
    <subcellularLocation>
        <location evidence="1">Nucleus</location>
    </subcellularLocation>
</comment>
<sequence>MTDPAMDVVDPPKQPSSTSPTPAASARNAQKSVEATLALAIDATSSHRHLLPGLATLFFANGGVGMGMLSIPLAATEKDKIDLTDDIASSAALLEGGGHPSLPSVDAVSNAAVRSVDDVPPFVTLAKLDSAPQLKIDNPSPVDVTIDDAQSSTKSLQRRLVVRGGMRGYRMSRATHAATKGCYYYEAIILDPNDVKRGVKRPLDENNTDGNNTTSTVTKQRNGHLRIGWSTRLGDLQAPVGYDKHSYAVRDTMGSKVHNSRREDKWGGEDFDPGDVIGFAICLAGNSVTSAADSITCDVTGGIAAATETAPKTNHIRFYKNGELMGNCIAYDNITPEAYFPAISCYLEGSAQMNFGPHFVYPPKGLPDGTTLEPVSALCKPPPLPEDAVEMVTSGKEGKNVFIPKRSDEGIVAAFQELVRAEASVRRDAYLHHMRLHTNEIKAFRKERGLATSDLEDSSSS</sequence>
<dbReference type="FunFam" id="2.60.120.920:FF:000082">
    <property type="entry name" value="Compass component"/>
    <property type="match status" value="1"/>
</dbReference>
<dbReference type="SUPFAM" id="SSF49899">
    <property type="entry name" value="Concanavalin A-like lectins/glucanases"/>
    <property type="match status" value="1"/>
</dbReference>
<dbReference type="GO" id="GO:0048188">
    <property type="term" value="C:Set1C/COMPASS complex"/>
    <property type="evidence" value="ECO:0000318"/>
    <property type="project" value="GO_Central"/>
</dbReference>
<dbReference type="Gene3D" id="2.60.120.920">
    <property type="match status" value="1"/>
</dbReference>
<dbReference type="STRING" id="35128.B8BV51"/>
<dbReference type="InParanoid" id="B8BV51"/>
<evidence type="ECO:0000313" key="6">
    <source>
        <dbReference type="Proteomes" id="UP000001449"/>
    </source>
</evidence>
<dbReference type="EMBL" id="CM000639">
    <property type="protein sequence ID" value="EED95398.1"/>
    <property type="molecule type" value="Genomic_DNA"/>
</dbReference>
<dbReference type="SMART" id="SM00449">
    <property type="entry name" value="SPRY"/>
    <property type="match status" value="1"/>
</dbReference>
<keyword evidence="2" id="KW-0539">Nucleus</keyword>
<dbReference type="InterPro" id="IPR037353">
    <property type="entry name" value="ASH2"/>
</dbReference>
<gene>
    <name evidence="5" type="ORF">THAPSDRAFT_21409</name>
</gene>
<evidence type="ECO:0000256" key="3">
    <source>
        <dbReference type="SAM" id="MobiDB-lite"/>
    </source>
</evidence>
<dbReference type="PANTHER" id="PTHR10598">
    <property type="entry name" value="SET1/ASH2 HISTONE METHYLTRANSFERASE COMPLEX SUBUNIT ASH2"/>
    <property type="match status" value="1"/>
</dbReference>
<dbReference type="RefSeq" id="XP_002287955.1">
    <property type="nucleotide sequence ID" value="XM_002287919.1"/>
</dbReference>
<dbReference type="GeneID" id="7446690"/>
<dbReference type="InterPro" id="IPR043136">
    <property type="entry name" value="B30.2/SPRY_sf"/>
</dbReference>
<dbReference type="PROSITE" id="PS50188">
    <property type="entry name" value="B302_SPRY"/>
    <property type="match status" value="1"/>
</dbReference>
<proteinExistence type="predicted"/>
<feature type="compositionally biased region" description="Low complexity" evidence="3">
    <location>
        <begin position="15"/>
        <end position="26"/>
    </location>
</feature>